<organism evidence="6 7">
    <name type="scientific">Rhizobium calliandrae</name>
    <dbReference type="NCBI Taxonomy" id="1312182"/>
    <lineage>
        <taxon>Bacteria</taxon>
        <taxon>Pseudomonadati</taxon>
        <taxon>Pseudomonadota</taxon>
        <taxon>Alphaproteobacteria</taxon>
        <taxon>Hyphomicrobiales</taxon>
        <taxon>Rhizobiaceae</taxon>
        <taxon>Rhizobium/Agrobacterium group</taxon>
        <taxon>Rhizobium</taxon>
    </lineage>
</organism>
<dbReference type="InterPro" id="IPR032808">
    <property type="entry name" value="DoxX"/>
</dbReference>
<keyword evidence="7" id="KW-1185">Reference proteome</keyword>
<feature type="transmembrane region" description="Helical" evidence="5">
    <location>
        <begin position="99"/>
        <end position="117"/>
    </location>
</feature>
<gene>
    <name evidence="6" type="ORF">PY650_36085</name>
</gene>
<evidence type="ECO:0000256" key="5">
    <source>
        <dbReference type="SAM" id="Phobius"/>
    </source>
</evidence>
<evidence type="ECO:0000313" key="7">
    <source>
        <dbReference type="Proteomes" id="UP001172630"/>
    </source>
</evidence>
<feature type="transmembrane region" description="Helical" evidence="5">
    <location>
        <begin position="50"/>
        <end position="67"/>
    </location>
</feature>
<comment type="subcellular location">
    <subcellularLocation>
        <location evidence="1">Membrane</location>
        <topology evidence="1">Multi-pass membrane protein</topology>
    </subcellularLocation>
</comment>
<name>A0ABT7KT66_9HYPH</name>
<evidence type="ECO:0000256" key="3">
    <source>
        <dbReference type="ARBA" id="ARBA00022989"/>
    </source>
</evidence>
<comment type="caution">
    <text evidence="6">The sequence shown here is derived from an EMBL/GenBank/DDBJ whole genome shotgun (WGS) entry which is preliminary data.</text>
</comment>
<dbReference type="EMBL" id="JARFYN010000120">
    <property type="protein sequence ID" value="MDL2410858.1"/>
    <property type="molecule type" value="Genomic_DNA"/>
</dbReference>
<sequence>MSISKPDLRRIATWVLKGVVAATFLAAGATKLAAAPFEVHLFAQLGVGQWFRVFTGVGQIVGALALVHPRLAAIGGLWLGFTMLCATVANLTLLHANPVPAIVLALLNAVIVYLHRVDLAKMVGQR</sequence>
<keyword evidence="4 5" id="KW-0472">Membrane</keyword>
<dbReference type="Proteomes" id="UP001172630">
    <property type="component" value="Unassembled WGS sequence"/>
</dbReference>
<dbReference type="RefSeq" id="WP_285884856.1">
    <property type="nucleotide sequence ID" value="NZ_JARFYN010000120.1"/>
</dbReference>
<feature type="transmembrane region" description="Helical" evidence="5">
    <location>
        <begin position="74"/>
        <end position="93"/>
    </location>
</feature>
<evidence type="ECO:0000256" key="4">
    <source>
        <dbReference type="ARBA" id="ARBA00023136"/>
    </source>
</evidence>
<keyword evidence="3 5" id="KW-1133">Transmembrane helix</keyword>
<accession>A0ABT7KT66</accession>
<proteinExistence type="predicted"/>
<evidence type="ECO:0000256" key="1">
    <source>
        <dbReference type="ARBA" id="ARBA00004141"/>
    </source>
</evidence>
<keyword evidence="2 5" id="KW-0812">Transmembrane</keyword>
<evidence type="ECO:0000313" key="6">
    <source>
        <dbReference type="EMBL" id="MDL2410858.1"/>
    </source>
</evidence>
<dbReference type="Pfam" id="PF13564">
    <property type="entry name" value="DoxX_2"/>
    <property type="match status" value="1"/>
</dbReference>
<reference evidence="6" key="1">
    <citation type="submission" date="2023-06" db="EMBL/GenBank/DDBJ databases">
        <title>Phylogenetic Diversity of Rhizobium strains.</title>
        <authorList>
            <person name="Moura F.T."/>
            <person name="Helene L.C.F."/>
            <person name="Hungria M."/>
        </authorList>
    </citation>
    <scope>NUCLEOTIDE SEQUENCE</scope>
    <source>
        <strain evidence="6">CCGE524</strain>
    </source>
</reference>
<protein>
    <submittedName>
        <fullName evidence="6">DoxX family protein</fullName>
    </submittedName>
</protein>
<evidence type="ECO:0000256" key="2">
    <source>
        <dbReference type="ARBA" id="ARBA00022692"/>
    </source>
</evidence>